<dbReference type="GO" id="GO:0000045">
    <property type="term" value="P:autophagosome assembly"/>
    <property type="evidence" value="ECO:0007669"/>
    <property type="project" value="TreeGrafter"/>
</dbReference>
<keyword evidence="9" id="KW-0472">Membrane</keyword>
<dbReference type="PANTHER" id="PTHR13190">
    <property type="entry name" value="AUTOPHAGY-RELATED 2, ISOFORM A"/>
    <property type="match status" value="1"/>
</dbReference>
<feature type="compositionally biased region" description="Basic and acidic residues" evidence="13">
    <location>
        <begin position="350"/>
        <end position="363"/>
    </location>
</feature>
<evidence type="ECO:0000256" key="6">
    <source>
        <dbReference type="ARBA" id="ARBA00022824"/>
    </source>
</evidence>
<evidence type="ECO:0000256" key="9">
    <source>
        <dbReference type="ARBA" id="ARBA00023136"/>
    </source>
</evidence>
<dbReference type="GO" id="GO:0061723">
    <property type="term" value="P:glycophagy"/>
    <property type="evidence" value="ECO:0007669"/>
    <property type="project" value="TreeGrafter"/>
</dbReference>
<feature type="region of interest" description="Disordered" evidence="13">
    <location>
        <begin position="107"/>
        <end position="126"/>
    </location>
</feature>
<feature type="compositionally biased region" description="Acidic residues" evidence="13">
    <location>
        <begin position="380"/>
        <end position="389"/>
    </location>
</feature>
<dbReference type="EMBL" id="LN483124">
    <property type="protein sequence ID" value="CED82200.1"/>
    <property type="molecule type" value="Genomic_DNA"/>
</dbReference>
<reference evidence="14" key="1">
    <citation type="submission" date="2014-08" db="EMBL/GenBank/DDBJ databases">
        <authorList>
            <person name="Sharma Rahul"/>
            <person name="Thines Marco"/>
        </authorList>
    </citation>
    <scope>NUCLEOTIDE SEQUENCE</scope>
</reference>
<feature type="region of interest" description="Disordered" evidence="13">
    <location>
        <begin position="743"/>
        <end position="762"/>
    </location>
</feature>
<accession>A0A0F7SNN9</accession>
<feature type="region of interest" description="Disordered" evidence="13">
    <location>
        <begin position="1602"/>
        <end position="1629"/>
    </location>
</feature>
<evidence type="ECO:0000256" key="8">
    <source>
        <dbReference type="ARBA" id="ARBA00023055"/>
    </source>
</evidence>
<feature type="compositionally biased region" description="Acidic residues" evidence="13">
    <location>
        <begin position="220"/>
        <end position="240"/>
    </location>
</feature>
<feature type="compositionally biased region" description="Polar residues" evidence="13">
    <location>
        <begin position="743"/>
        <end position="753"/>
    </location>
</feature>
<protein>
    <recommendedName>
        <fullName evidence="4">Autophagy-related protein 2</fullName>
    </recommendedName>
</protein>
<evidence type="ECO:0000313" key="14">
    <source>
        <dbReference type="EMBL" id="CED82200.1"/>
    </source>
</evidence>
<dbReference type="GO" id="GO:0032266">
    <property type="term" value="F:phosphatidylinositol-3-phosphate binding"/>
    <property type="evidence" value="ECO:0007669"/>
    <property type="project" value="TreeGrafter"/>
</dbReference>
<feature type="compositionally biased region" description="Low complexity" evidence="13">
    <location>
        <begin position="1378"/>
        <end position="1390"/>
    </location>
</feature>
<keyword evidence="8" id="KW-0445">Lipid transport</keyword>
<dbReference type="InterPro" id="IPR026849">
    <property type="entry name" value="ATG2"/>
</dbReference>
<feature type="compositionally biased region" description="Polar residues" evidence="13">
    <location>
        <begin position="146"/>
        <end position="162"/>
    </location>
</feature>
<comment type="catalytic activity">
    <reaction evidence="10">
        <text>a 1,2-diacyl-sn-glycero-3-phospho-L-serine(in) = a 1,2-diacyl-sn-glycero-3-phospho-L-serine(out)</text>
        <dbReference type="Rhea" id="RHEA:38663"/>
        <dbReference type="ChEBI" id="CHEBI:57262"/>
    </reaction>
</comment>
<feature type="region of interest" description="Disordered" evidence="13">
    <location>
        <begin position="146"/>
        <end position="166"/>
    </location>
</feature>
<evidence type="ECO:0000256" key="12">
    <source>
        <dbReference type="ARBA" id="ARBA00024631"/>
    </source>
</evidence>
<feature type="region of interest" description="Disordered" evidence="13">
    <location>
        <begin position="948"/>
        <end position="982"/>
    </location>
</feature>
<comment type="catalytic activity">
    <reaction evidence="12">
        <text>a 1,2-diacyl-sn-glycero-3-phosphocholine(in) = a 1,2-diacyl-sn-glycero-3-phosphocholine(out)</text>
        <dbReference type="Rhea" id="RHEA:38571"/>
        <dbReference type="ChEBI" id="CHEBI:57643"/>
    </reaction>
</comment>
<feature type="compositionally biased region" description="Low complexity" evidence="13">
    <location>
        <begin position="364"/>
        <end position="379"/>
    </location>
</feature>
<dbReference type="GO" id="GO:0005789">
    <property type="term" value="C:endoplasmic reticulum membrane"/>
    <property type="evidence" value="ECO:0007669"/>
    <property type="project" value="UniProtKB-SubCell"/>
</dbReference>
<evidence type="ECO:0000256" key="1">
    <source>
        <dbReference type="ARBA" id="ARBA00004406"/>
    </source>
</evidence>
<comment type="similarity">
    <text evidence="3">Belongs to the ATG2 family.</text>
</comment>
<keyword evidence="6" id="KW-0256">Endoplasmic reticulum</keyword>
<feature type="region of interest" description="Disordered" evidence="13">
    <location>
        <begin position="1928"/>
        <end position="1959"/>
    </location>
</feature>
<feature type="compositionally biased region" description="Basic residues" evidence="13">
    <location>
        <begin position="1620"/>
        <end position="1629"/>
    </location>
</feature>
<feature type="region of interest" description="Disordered" evidence="13">
    <location>
        <begin position="220"/>
        <end position="266"/>
    </location>
</feature>
<dbReference type="GO" id="GO:0006869">
    <property type="term" value="P:lipid transport"/>
    <property type="evidence" value="ECO:0007669"/>
    <property type="project" value="UniProtKB-KW"/>
</dbReference>
<dbReference type="Pfam" id="PF13329">
    <property type="entry name" value="ATG2_CAD"/>
    <property type="match status" value="1"/>
</dbReference>
<feature type="compositionally biased region" description="Low complexity" evidence="13">
    <location>
        <begin position="114"/>
        <end position="126"/>
    </location>
</feature>
<evidence type="ECO:0000256" key="11">
    <source>
        <dbReference type="ARBA" id="ARBA00024615"/>
    </source>
</evidence>
<feature type="region of interest" description="Disordered" evidence="13">
    <location>
        <begin position="1370"/>
        <end position="1390"/>
    </location>
</feature>
<evidence type="ECO:0000256" key="10">
    <source>
        <dbReference type="ARBA" id="ARBA00024479"/>
    </source>
</evidence>
<evidence type="ECO:0000256" key="3">
    <source>
        <dbReference type="ARBA" id="ARBA00009714"/>
    </source>
</evidence>
<evidence type="ECO:0000256" key="13">
    <source>
        <dbReference type="SAM" id="MobiDB-lite"/>
    </source>
</evidence>
<keyword evidence="7" id="KW-0072">Autophagy</keyword>
<name>A0A0F7SNN9_PHARH</name>
<evidence type="ECO:0000256" key="5">
    <source>
        <dbReference type="ARBA" id="ARBA00022448"/>
    </source>
</evidence>
<dbReference type="GO" id="GO:0043495">
    <property type="term" value="F:protein-membrane adaptor activity"/>
    <property type="evidence" value="ECO:0007669"/>
    <property type="project" value="TreeGrafter"/>
</dbReference>
<dbReference type="GO" id="GO:0034045">
    <property type="term" value="C:phagophore assembly site membrane"/>
    <property type="evidence" value="ECO:0007669"/>
    <property type="project" value="UniProtKB-SubCell"/>
</dbReference>
<evidence type="ECO:0000256" key="2">
    <source>
        <dbReference type="ARBA" id="ARBA00004623"/>
    </source>
</evidence>
<dbReference type="PANTHER" id="PTHR13190:SF1">
    <property type="entry name" value="AUTOPHAGY-RELATED 2, ISOFORM A"/>
    <property type="match status" value="1"/>
</dbReference>
<dbReference type="GO" id="GO:0061709">
    <property type="term" value="P:reticulophagy"/>
    <property type="evidence" value="ECO:0007669"/>
    <property type="project" value="TreeGrafter"/>
</dbReference>
<sequence>MNYLSSLPSYFSSFGLPSFPTLSLPQNIQKRLFAYLLNRSIGHLVKGGEVDPERLTAQVRQGKVEIEGLELDEEAINRLIPLSVPLVLESGSLGTLAALIPWSASSAKPTSVNTADPSSTTASSPTSGISISLSHLHLNFVVASPASSTPLSKSKTSASQSKIESEPIDLTQSVISVTEDFLQSELNPQESRDLARSFAGVQDVSIDLSSTTKNIDPFALEEGEGLREDEEEEEEEDGDEWMPPGAMPGSNSKARGGGKGKSKLAADVSEEGTKTFLKGVISGLVKRLKVDVKDIRVRIRYADMPEDDSGIEFEFAVGGVRYGEEGESNSGPLGSAAQELRVSGVSVSTRHSESSLRTSDSHSDSAVSASSPFTSSTESDSSEDEDDEEVHMMMSKATIDLRQSHLSETIFASARGGSFFESSAQITREHSSNVGEKNATLWGEKWERLIYVGGDRKEEEQNGGDIVFSIRSQERGGEGSARLSDTGLSIKVTIPPVSILLLPLTIQSILSITSLFQAHASSISPSPAPTSSPAPSSSIKALDIHLSVHLQSFSTGIVHSAKSPSESSRATFWASNGKAGLDVDWLELGTDETVVEWDSRSLGLRPVAGSSSRAKIRATVQDVYMWEHREEKENEEIGDKYQGGRYSTIYPIGVVNPELEREYNVTGLGGFPQFAFRNEKTAGDYNWEEWRSRRRGGRGRKAIVLQQKIEDGAGFELNLPPIHLFCDLSLMERLIPWLDRISASSSPQPTRASYQPKPVRTSRTQMPAYKKPLRVIDDLEASTELNLSEEVETDRPPALLVHISVIRVEAKCPTASTHYPSTDAFDKQEKRRARSGTLVLDLHQASLSMFASHPSLLPSSSSVKQNGYLPRFRAHGYEQPKLETPPWVNAEWTNLTLFFAGASDDKARAFVILGPLRAGNDGLDEPELSPAPVDEDALLPRIQIRLDDLPSNRSGSTVNHRSGPNQGRRSNPTPIELERREKTKSIGFRIPSVKMDLKKSTMDGLQYFADDLTKWSAETLASVSANDAAKEEGVSEGDVRLMGSKFSGMKVVEEEDEDSEARGSRVMEENEGDVGLKVQLDVFDVDVLLSVLRSTQLPQLQPDRKLRIWGADLSVTAEVSSVVKKKTLINIKILDALLEDISEVMKPVTMFARTTNRSLDRLSKPLLSIRAINTSNLDSSSKETDLQIVSSNCILFESTDISWLTELSLFIKPPEGAFTDVEPTDVIRIKLEMEDTSVHLRAPSLPGALVLTFGNVAISTKLLGESSKKTVDVAGSSIRLFVIDDVGTSVIEREGDSSRPINAMTHWTKLGFAQMAHLSTIEIIVDIAEDHPRIKVDVPILRLQVMTCPDSIPTIGAIIGDISNGFASTDKNTLETNPSPATSSISSSRPDLLSSIDDEAFRQPPSLVVDADFIKDDLPQNADYLHTYRPPTEPLEPLSSFETIGPGLPFKSGVISNIDGETIRILDPRGIQIVEDYWSTLLTQQREEVAETTAIPTLKFRLRNCDVSFCLHDGFDWVHTRKTIEHEVKVVRRRLEKIRQLLASGQTPDESIEQAGTTLFGSIYVGAPQFSTDFDASGYLGALADDDLLHLDLTDTASQATSFQSIKGRPRGSSSAPSKSRSKKPKLTRSKHARIVINLQQVRAVVKTYGLGSELAANIQVTIQDLDVLDQIKTSTWKKFLTGMRSDSRGNTREADSHMVSIELKNVRPLPDNPSEEGRLKAKILPLRLYVDQDALDFLKRFFAFKDTRYSSSAPPDSKETYFQHVEIFPVELKLDYKPKRVDYRGLREGRTIELMNFFHFDGAEMTLRKITLNGVTGWPRIFDTLNDLWTPDVKANQLAEVISGVAPIRSLVNVGSGVADLILLPIEQYKKDGRIVRGVQKGTTSFVKSTAMEALKLGAKLATGTQVILEKAEHVLGGKFGQPIETETLQDDPLRHYRSENGGSSDEEADEVSRYANQPADVSEGISTAYKSLSRNFNSAAETILAVPMEVYERSGTNGPVRAVVRAIPIAVLKPMIGASEAVSKTLFGLRNTLDPNAIQEAEDKYNLNIVELS</sequence>
<comment type="catalytic activity">
    <reaction evidence="11">
        <text>a 1,2-diacyl-sn-glycero-3-phosphoethanolamine(in) = a 1,2-diacyl-sn-glycero-3-phosphoethanolamine(out)</text>
        <dbReference type="Rhea" id="RHEA:38895"/>
        <dbReference type="ChEBI" id="CHEBI:64612"/>
    </reaction>
</comment>
<evidence type="ECO:0000256" key="4">
    <source>
        <dbReference type="ARBA" id="ARBA00018070"/>
    </source>
</evidence>
<evidence type="ECO:0000256" key="7">
    <source>
        <dbReference type="ARBA" id="ARBA00023006"/>
    </source>
</evidence>
<organism evidence="14">
    <name type="scientific">Phaffia rhodozyma</name>
    <name type="common">Yeast</name>
    <name type="synonym">Xanthophyllomyces dendrorhous</name>
    <dbReference type="NCBI Taxonomy" id="264483"/>
    <lineage>
        <taxon>Eukaryota</taxon>
        <taxon>Fungi</taxon>
        <taxon>Dikarya</taxon>
        <taxon>Basidiomycota</taxon>
        <taxon>Agaricomycotina</taxon>
        <taxon>Tremellomycetes</taxon>
        <taxon>Cystofilobasidiales</taxon>
        <taxon>Mrakiaceae</taxon>
        <taxon>Phaffia</taxon>
    </lineage>
</organism>
<feature type="compositionally biased region" description="Polar residues" evidence="13">
    <location>
        <begin position="951"/>
        <end position="973"/>
    </location>
</feature>
<keyword evidence="5" id="KW-0813">Transport</keyword>
<comment type="subcellular location">
    <subcellularLocation>
        <location evidence="1">Endoplasmic reticulum membrane</location>
        <topology evidence="1">Peripheral membrane protein</topology>
    </subcellularLocation>
    <subcellularLocation>
        <location evidence="2">Preautophagosomal structure membrane</location>
        <topology evidence="2">Peripheral membrane protein</topology>
    </subcellularLocation>
</comment>
<dbReference type="GO" id="GO:0000422">
    <property type="term" value="P:autophagy of mitochondrion"/>
    <property type="evidence" value="ECO:0007669"/>
    <property type="project" value="TreeGrafter"/>
</dbReference>
<dbReference type="GO" id="GO:0061908">
    <property type="term" value="C:phagophore"/>
    <property type="evidence" value="ECO:0007669"/>
    <property type="project" value="TreeGrafter"/>
</dbReference>
<dbReference type="GO" id="GO:0034727">
    <property type="term" value="P:piecemeal microautophagy of the nucleus"/>
    <property type="evidence" value="ECO:0007669"/>
    <property type="project" value="TreeGrafter"/>
</dbReference>
<feature type="region of interest" description="Disordered" evidence="13">
    <location>
        <begin position="325"/>
        <end position="389"/>
    </location>
</feature>
<proteinExistence type="inferred from homology"/>